<dbReference type="PANTHER" id="PTHR31845">
    <property type="entry name" value="FINGER DOMAIN PROTEIN, PUTATIVE-RELATED"/>
    <property type="match status" value="1"/>
</dbReference>
<dbReference type="InterPro" id="IPR051089">
    <property type="entry name" value="prtT"/>
</dbReference>
<evidence type="ECO:0000256" key="2">
    <source>
        <dbReference type="ARBA" id="ARBA00023015"/>
    </source>
</evidence>
<evidence type="ECO:0000256" key="1">
    <source>
        <dbReference type="ARBA" id="ARBA00004123"/>
    </source>
</evidence>
<dbReference type="EMBL" id="JANBVN010000047">
    <property type="protein sequence ID" value="KAJ9157008.1"/>
    <property type="molecule type" value="Genomic_DNA"/>
</dbReference>
<dbReference type="AlphaFoldDB" id="A0AA38RRW3"/>
<dbReference type="GO" id="GO:0005634">
    <property type="term" value="C:nucleus"/>
    <property type="evidence" value="ECO:0007669"/>
    <property type="project" value="UniProtKB-SubCell"/>
</dbReference>
<keyword evidence="3" id="KW-0238">DNA-binding</keyword>
<reference evidence="6" key="1">
    <citation type="submission" date="2022-07" db="EMBL/GenBank/DDBJ databases">
        <title>Fungi with potential for degradation of polypropylene.</title>
        <authorList>
            <person name="Gostincar C."/>
        </authorList>
    </citation>
    <scope>NUCLEOTIDE SEQUENCE</scope>
    <source>
        <strain evidence="6">EXF-13287</strain>
    </source>
</reference>
<gene>
    <name evidence="6" type="ORF">NKR19_g4001</name>
</gene>
<keyword evidence="7" id="KW-1185">Reference proteome</keyword>
<dbReference type="GO" id="GO:0000981">
    <property type="term" value="F:DNA-binding transcription factor activity, RNA polymerase II-specific"/>
    <property type="evidence" value="ECO:0007669"/>
    <property type="project" value="TreeGrafter"/>
</dbReference>
<keyword evidence="2" id="KW-0805">Transcription regulation</keyword>
<evidence type="ECO:0000313" key="7">
    <source>
        <dbReference type="Proteomes" id="UP001174691"/>
    </source>
</evidence>
<sequence length="447" mass="49644">MRSSKRQAAGSAGGFLKTCNTCFLGVASSADFVLQRKLSGLFNQVLTARLASGKLATLDVLQGLLLHIAWAHYQNRPRSYTQQLHLATSIVTDLRLERPRRQQLWSVDKSNEGTTAEWPSDELRAMIGTYYLASCTSIVLQKMHTFPYTGFILESCQILERRGDCSSDGHLRHIVHLQCLVEELEAAVRLPSHATDTVILSVRDRMDTIKSDLSFPLRDCPILGLQLSVFELLISQQSLPHLPLGATQRLVGETLQPILDPLLECIMATKDVLSGFLVVPAGYEHFLLNLEWIVLSWSLSLSARVDVLASDPSMAHVSGRARRRLDFRYTLRQVSLRLESLASAHEDSTGDRDVFYQFLKRARGIEAWYLRRTELDSLPTSGSDAAAASNAGTTISRSVAVASASTIDPSESGHTTSNNLSFADFFPQETQDVDYGMFLGMQDFDLF</sequence>
<keyword evidence="5" id="KW-0539">Nucleus</keyword>
<dbReference type="PANTHER" id="PTHR31845:SF37">
    <property type="entry name" value="TRANSCRIPTION FACTOR DOMAIN-CONTAINING PROTEIN"/>
    <property type="match status" value="1"/>
</dbReference>
<comment type="caution">
    <text evidence="6">The sequence shown here is derived from an EMBL/GenBank/DDBJ whole genome shotgun (WGS) entry which is preliminary data.</text>
</comment>
<evidence type="ECO:0000256" key="5">
    <source>
        <dbReference type="ARBA" id="ARBA00023242"/>
    </source>
</evidence>
<proteinExistence type="predicted"/>
<dbReference type="Proteomes" id="UP001174691">
    <property type="component" value="Unassembled WGS sequence"/>
</dbReference>
<keyword evidence="4" id="KW-0804">Transcription</keyword>
<accession>A0AA38RRW3</accession>
<comment type="subcellular location">
    <subcellularLocation>
        <location evidence="1">Nucleus</location>
    </subcellularLocation>
</comment>
<organism evidence="6 7">
    <name type="scientific">Coniochaeta hoffmannii</name>
    <dbReference type="NCBI Taxonomy" id="91930"/>
    <lineage>
        <taxon>Eukaryota</taxon>
        <taxon>Fungi</taxon>
        <taxon>Dikarya</taxon>
        <taxon>Ascomycota</taxon>
        <taxon>Pezizomycotina</taxon>
        <taxon>Sordariomycetes</taxon>
        <taxon>Sordariomycetidae</taxon>
        <taxon>Coniochaetales</taxon>
        <taxon>Coniochaetaceae</taxon>
        <taxon>Coniochaeta</taxon>
    </lineage>
</organism>
<evidence type="ECO:0000313" key="6">
    <source>
        <dbReference type="EMBL" id="KAJ9157008.1"/>
    </source>
</evidence>
<evidence type="ECO:0000256" key="4">
    <source>
        <dbReference type="ARBA" id="ARBA00023163"/>
    </source>
</evidence>
<name>A0AA38RRW3_9PEZI</name>
<evidence type="ECO:0000256" key="3">
    <source>
        <dbReference type="ARBA" id="ARBA00023125"/>
    </source>
</evidence>
<evidence type="ECO:0008006" key="8">
    <source>
        <dbReference type="Google" id="ProtNLM"/>
    </source>
</evidence>
<protein>
    <recommendedName>
        <fullName evidence="8">Transcription factor domain-containing protein</fullName>
    </recommendedName>
</protein>
<dbReference type="GO" id="GO:0000976">
    <property type="term" value="F:transcription cis-regulatory region binding"/>
    <property type="evidence" value="ECO:0007669"/>
    <property type="project" value="TreeGrafter"/>
</dbReference>